<dbReference type="PANTHER" id="PTHR30081">
    <property type="entry name" value="PROTEIN-EXPORT MEMBRANE PROTEIN SEC"/>
    <property type="match status" value="1"/>
</dbReference>
<dbReference type="GO" id="GO:0065002">
    <property type="term" value="P:intracellular protein transmembrane transport"/>
    <property type="evidence" value="ECO:0007669"/>
    <property type="project" value="UniProtKB-UniRule"/>
</dbReference>
<dbReference type="Pfam" id="PF22599">
    <property type="entry name" value="SecDF_P1_head"/>
    <property type="match status" value="1"/>
</dbReference>
<name>F7YW35_9THEM</name>
<evidence type="ECO:0000256" key="8">
    <source>
        <dbReference type="ARBA" id="ARBA00023136"/>
    </source>
</evidence>
<keyword evidence="2 9" id="KW-0813">Transport</keyword>
<dbReference type="InterPro" id="IPR048634">
    <property type="entry name" value="SecD_SecF_C"/>
</dbReference>
<keyword evidence="14" id="KW-1185">Reference proteome</keyword>
<evidence type="ECO:0000256" key="1">
    <source>
        <dbReference type="ARBA" id="ARBA00004651"/>
    </source>
</evidence>
<evidence type="ECO:0000256" key="4">
    <source>
        <dbReference type="ARBA" id="ARBA00022692"/>
    </source>
</evidence>
<evidence type="ECO:0000256" key="3">
    <source>
        <dbReference type="ARBA" id="ARBA00022475"/>
    </source>
</evidence>
<dbReference type="InterPro" id="IPR055344">
    <property type="entry name" value="SecD_SecF_C_bact"/>
</dbReference>
<protein>
    <recommendedName>
        <fullName evidence="9">Protein translocase subunit SecD</fullName>
    </recommendedName>
</protein>
<dbReference type="OrthoDB" id="9805019at2"/>
<dbReference type="HAMAP" id="MF_01463_B">
    <property type="entry name" value="SecD_B"/>
    <property type="match status" value="1"/>
</dbReference>
<evidence type="ECO:0000256" key="7">
    <source>
        <dbReference type="ARBA" id="ARBA00023010"/>
    </source>
</evidence>
<dbReference type="GO" id="GO:0043952">
    <property type="term" value="P:protein transport by the Sec complex"/>
    <property type="evidence" value="ECO:0007669"/>
    <property type="project" value="UniProtKB-UniRule"/>
</dbReference>
<feature type="transmembrane region" description="Helical" evidence="9">
    <location>
        <begin position="362"/>
        <end position="383"/>
    </location>
</feature>
<dbReference type="Gene3D" id="3.30.1360.200">
    <property type="match status" value="1"/>
</dbReference>
<dbReference type="eggNOG" id="COG0342">
    <property type="taxonomic scope" value="Bacteria"/>
</dbReference>
<dbReference type="Pfam" id="PF21760">
    <property type="entry name" value="SecD_1st"/>
    <property type="match status" value="1"/>
</dbReference>
<feature type="domain" description="SecDF P1 head subdomain" evidence="12">
    <location>
        <begin position="172"/>
        <end position="287"/>
    </location>
</feature>
<dbReference type="Pfam" id="PF02355">
    <property type="entry name" value="SecD_SecF_C"/>
    <property type="match status" value="1"/>
</dbReference>
<evidence type="ECO:0000256" key="5">
    <source>
        <dbReference type="ARBA" id="ARBA00022927"/>
    </source>
</evidence>
<comment type="function">
    <text evidence="9">Part of the Sec protein translocase complex. Interacts with the SecYEG preprotein conducting channel. SecDF uses the proton motive force (PMF) to complete protein translocation after the ATP-dependent function of SecA.</text>
</comment>
<evidence type="ECO:0000313" key="13">
    <source>
        <dbReference type="EMBL" id="AEH50523.1"/>
    </source>
</evidence>
<gene>
    <name evidence="9" type="primary">secD</name>
    <name evidence="13" type="ORF">Theth_0428</name>
</gene>
<dbReference type="NCBIfam" id="TIGR01129">
    <property type="entry name" value="secD"/>
    <property type="match status" value="1"/>
</dbReference>
<feature type="domain" description="Protein export membrane protein SecD/SecF C-terminal" evidence="10">
    <location>
        <begin position="289"/>
        <end position="443"/>
    </location>
</feature>
<keyword evidence="7 9" id="KW-0811">Translocation</keyword>
<sequence length="475" mass="51768" precursor="true">MSKSDRIRLVVVIAVIFLALLSLLWPTKERTYKGFAAVFQRIKLGLDIRGGARLEYRVDIKENVENPADVVDNVLMVLRNRLDSAGYTEATLRKVFRENNAFIVVEIPGVNDTTAAEKLIGSTGVLYFAQVLDETNVNPETDPRLKDLARIKRATWLPAREGNKWYLVREEIMLIRDLKLVSPRIVSASPVPETRVGRFGYKVTFELSKEDAEIFKRITQQLVVSEAAIGTPAAAEKRLAIVLDDVVQFAGYVVSVIPDGKAEITGNFSLEEARRLAAILRSGALPARLEKVSAGWVAPLLGSDIIRASFIAGIVGLILVLIYMVAFYGVQGIIADIALIYNTILLLGILAATGSILTLPGIAGILFTIGTTVDGNIIIIERIKEELRLGKSIKAAIATAFERSFITLFDANLTTIIAGLVLYYFGTGTVKGFAITLIIGVIGSFFVNIVLSRVLTDALSSFIRKPAVEGEGAKS</sequence>
<evidence type="ECO:0000256" key="6">
    <source>
        <dbReference type="ARBA" id="ARBA00022989"/>
    </source>
</evidence>
<dbReference type="InterPro" id="IPR048631">
    <property type="entry name" value="SecD_1st"/>
</dbReference>
<dbReference type="STRING" id="688269.Theth_0428"/>
<feature type="transmembrane region" description="Helical" evidence="9">
    <location>
        <begin position="7"/>
        <end position="25"/>
    </location>
</feature>
<reference evidence="13 14" key="1">
    <citation type="submission" date="2010-11" db="EMBL/GenBank/DDBJ databases">
        <title>The complete genome of Thermotoga thermarum DSM 5069.</title>
        <authorList>
            <consortium name="US DOE Joint Genome Institute (JGI-PGF)"/>
            <person name="Lucas S."/>
            <person name="Copeland A."/>
            <person name="Lapidus A."/>
            <person name="Bruce D."/>
            <person name="Goodwin L."/>
            <person name="Pitluck S."/>
            <person name="Kyrpides N."/>
            <person name="Mavromatis K."/>
            <person name="Ivanova N."/>
            <person name="Zeytun A."/>
            <person name="Brettin T."/>
            <person name="Detter J.C."/>
            <person name="Tapia R."/>
            <person name="Han C."/>
            <person name="Land M."/>
            <person name="Hauser L."/>
            <person name="Markowitz V."/>
            <person name="Cheng J.-F."/>
            <person name="Hugenholtz P."/>
            <person name="Woyke T."/>
            <person name="Wu D."/>
            <person name="Spring S."/>
            <person name="Schroeder M."/>
            <person name="Brambilla E."/>
            <person name="Klenk H.-P."/>
            <person name="Eisen J.A."/>
        </authorList>
    </citation>
    <scope>NUCLEOTIDE SEQUENCE [LARGE SCALE GENOMIC DNA]</scope>
    <source>
        <strain evidence="13 14">DSM 5069</strain>
    </source>
</reference>
<evidence type="ECO:0000256" key="2">
    <source>
        <dbReference type="ARBA" id="ARBA00022448"/>
    </source>
</evidence>
<evidence type="ECO:0000313" key="14">
    <source>
        <dbReference type="Proteomes" id="UP000006804"/>
    </source>
</evidence>
<accession>F7YW35</accession>
<dbReference type="NCBIfam" id="TIGR00916">
    <property type="entry name" value="2A0604s01"/>
    <property type="match status" value="1"/>
</dbReference>
<dbReference type="GO" id="GO:0015450">
    <property type="term" value="F:protein-transporting ATPase activity"/>
    <property type="evidence" value="ECO:0007669"/>
    <property type="project" value="InterPro"/>
</dbReference>
<dbReference type="PANTHER" id="PTHR30081:SF1">
    <property type="entry name" value="PROTEIN TRANSLOCASE SUBUNIT SECD"/>
    <property type="match status" value="1"/>
</dbReference>
<keyword evidence="8 9" id="KW-0472">Membrane</keyword>
<dbReference type="AlphaFoldDB" id="F7YW35"/>
<comment type="similarity">
    <text evidence="9">Belongs to the SecD/SecF family. SecD subfamily.</text>
</comment>
<feature type="transmembrane region" description="Helical" evidence="9">
    <location>
        <begin position="432"/>
        <end position="455"/>
    </location>
</feature>
<dbReference type="InterPro" id="IPR005791">
    <property type="entry name" value="SecD"/>
</dbReference>
<organism evidence="13 14">
    <name type="scientific">Pseudothermotoga thermarum DSM 5069</name>
    <dbReference type="NCBI Taxonomy" id="688269"/>
    <lineage>
        <taxon>Bacteria</taxon>
        <taxon>Thermotogati</taxon>
        <taxon>Thermotogota</taxon>
        <taxon>Thermotogae</taxon>
        <taxon>Thermotogales</taxon>
        <taxon>Thermotogaceae</taxon>
        <taxon>Pseudothermotoga</taxon>
    </lineage>
</organism>
<dbReference type="GO" id="GO:0006605">
    <property type="term" value="P:protein targeting"/>
    <property type="evidence" value="ECO:0007669"/>
    <property type="project" value="UniProtKB-UniRule"/>
</dbReference>
<keyword evidence="5 9" id="KW-0653">Protein transport</keyword>
<dbReference type="Gene3D" id="3.30.70.3400">
    <property type="match status" value="1"/>
</dbReference>
<dbReference type="RefSeq" id="WP_013931746.1">
    <property type="nucleotide sequence ID" value="NC_015707.1"/>
</dbReference>
<feature type="transmembrane region" description="Helical" evidence="9">
    <location>
        <begin position="310"/>
        <end position="330"/>
    </location>
</feature>
<dbReference type="Gene3D" id="1.20.1640.10">
    <property type="entry name" value="Multidrug efflux transporter AcrB transmembrane domain"/>
    <property type="match status" value="1"/>
</dbReference>
<comment type="subcellular location">
    <subcellularLocation>
        <location evidence="1 9">Cell membrane</location>
        <topology evidence="1 9">Multi-pass membrane protein</topology>
    </subcellularLocation>
</comment>
<dbReference type="SUPFAM" id="SSF82866">
    <property type="entry name" value="Multidrug efflux transporter AcrB transmembrane domain"/>
    <property type="match status" value="1"/>
</dbReference>
<dbReference type="Proteomes" id="UP000006804">
    <property type="component" value="Chromosome"/>
</dbReference>
<dbReference type="InterPro" id="IPR001036">
    <property type="entry name" value="Acrflvin-R"/>
</dbReference>
<keyword evidence="4 9" id="KW-0812">Transmembrane</keyword>
<dbReference type="InterPro" id="IPR054384">
    <property type="entry name" value="SecDF_P1_head"/>
</dbReference>
<dbReference type="KEGG" id="tta:Theth_0428"/>
<comment type="subunit">
    <text evidence="9">Forms a complex with SecF. Part of the essential Sec protein translocation apparatus which comprises SecA, SecYEG and auxiliary proteins SecDF. Other proteins may also be involved.</text>
</comment>
<dbReference type="EMBL" id="CP002351">
    <property type="protein sequence ID" value="AEH50523.1"/>
    <property type="molecule type" value="Genomic_DNA"/>
</dbReference>
<feature type="transmembrane region" description="Helical" evidence="9">
    <location>
        <begin position="337"/>
        <end position="356"/>
    </location>
</feature>
<proteinExistence type="inferred from homology"/>
<evidence type="ECO:0000259" key="11">
    <source>
        <dbReference type="Pfam" id="PF21760"/>
    </source>
</evidence>
<evidence type="ECO:0000256" key="9">
    <source>
        <dbReference type="HAMAP-Rule" id="MF_01463"/>
    </source>
</evidence>
<evidence type="ECO:0000259" key="10">
    <source>
        <dbReference type="Pfam" id="PF02355"/>
    </source>
</evidence>
<keyword evidence="3 9" id="KW-1003">Cell membrane</keyword>
<keyword evidence="6 9" id="KW-1133">Transmembrane helix</keyword>
<dbReference type="PRINTS" id="PR00702">
    <property type="entry name" value="ACRIFLAVINRP"/>
</dbReference>
<dbReference type="GO" id="GO:0005886">
    <property type="term" value="C:plasma membrane"/>
    <property type="evidence" value="ECO:0007669"/>
    <property type="project" value="UniProtKB-SubCell"/>
</dbReference>
<dbReference type="PATRIC" id="fig|688269.3.peg.438"/>
<dbReference type="InterPro" id="IPR022813">
    <property type="entry name" value="SecD/SecF_arch_bac"/>
</dbReference>
<dbReference type="HOGENOM" id="CLU_007894_4_2_0"/>
<evidence type="ECO:0000259" key="12">
    <source>
        <dbReference type="Pfam" id="PF22599"/>
    </source>
</evidence>
<feature type="domain" description="Protein translocase subunit SecDF P1" evidence="11">
    <location>
        <begin position="72"/>
        <end position="131"/>
    </location>
</feature>
<feature type="transmembrane region" description="Helical" evidence="9">
    <location>
        <begin position="404"/>
        <end position="426"/>
    </location>
</feature>